<keyword evidence="2" id="KW-0808">Transferase</keyword>
<dbReference type="SUPFAM" id="SSF52402">
    <property type="entry name" value="Adenine nucleotide alpha hydrolases-like"/>
    <property type="match status" value="1"/>
</dbReference>
<evidence type="ECO:0000313" key="3">
    <source>
        <dbReference type="Proteomes" id="UP000182882"/>
    </source>
</evidence>
<proteinExistence type="predicted"/>
<dbReference type="PANTHER" id="PTHR43196">
    <property type="entry name" value="SULFATE ADENYLYLTRANSFERASE SUBUNIT 2"/>
    <property type="match status" value="1"/>
</dbReference>
<reference evidence="3" key="1">
    <citation type="submission" date="2016-10" db="EMBL/GenBank/DDBJ databases">
        <authorList>
            <person name="Varghese N."/>
            <person name="Submissions S."/>
        </authorList>
    </citation>
    <scope>NUCLEOTIDE SEQUENCE [LARGE SCALE GENOMIC DNA]</scope>
    <source>
        <strain evidence="3">Nm10</strain>
    </source>
</reference>
<accession>A0A1H2GFB7</accession>
<dbReference type="Proteomes" id="UP000182882">
    <property type="component" value="Unassembled WGS sequence"/>
</dbReference>
<organism evidence="2 3">
    <name type="scientific">Nitrosomonas ureae</name>
    <dbReference type="NCBI Taxonomy" id="44577"/>
    <lineage>
        <taxon>Bacteria</taxon>
        <taxon>Pseudomonadati</taxon>
        <taxon>Pseudomonadota</taxon>
        <taxon>Betaproteobacteria</taxon>
        <taxon>Nitrosomonadales</taxon>
        <taxon>Nitrosomonadaceae</taxon>
        <taxon>Nitrosomonas</taxon>
    </lineage>
</organism>
<evidence type="ECO:0000313" key="2">
    <source>
        <dbReference type="EMBL" id="SDU18297.1"/>
    </source>
</evidence>
<dbReference type="GO" id="GO:0016740">
    <property type="term" value="F:transferase activity"/>
    <property type="evidence" value="ECO:0007669"/>
    <property type="project" value="UniProtKB-KW"/>
</dbReference>
<dbReference type="EMBL" id="FNLN01000031">
    <property type="protein sequence ID" value="SDU18297.1"/>
    <property type="molecule type" value="Genomic_DNA"/>
</dbReference>
<feature type="domain" description="Phosphoadenosine phosphosulphate reductase" evidence="1">
    <location>
        <begin position="8"/>
        <end position="121"/>
    </location>
</feature>
<sequence length="263" mass="30252">MSDKKIRHVLGLSGGKDSSALAIFMRDKVPGMEYFFTDTGAELPETYEYLDKLEAYLGKPIARINATRTFDHLLKTQYNDFLPSPNTRWCTRELKIRPFEEFAGNDEVISYVGIRADEDREGYVSTKANIKAVFPFKESGLMYADIMRILNDSGLGIPAYYEWRSRSGCYFCFFQRKSEWVGLKERHPQLFKDAKQYEKFDPETGARYTWSQGESLDELEARAEAIKQNANQKIKSISAVSWQDKLAMIAEEEVDESCLICSL</sequence>
<gene>
    <name evidence="2" type="ORF">SAMN05216406_13118</name>
</gene>
<dbReference type="InterPro" id="IPR002500">
    <property type="entry name" value="PAPS_reduct_dom"/>
</dbReference>
<dbReference type="Pfam" id="PF01507">
    <property type="entry name" value="PAPS_reduct"/>
    <property type="match status" value="1"/>
</dbReference>
<dbReference type="InterPro" id="IPR050128">
    <property type="entry name" value="Sulfate_adenylyltrnsfr_sub2"/>
</dbReference>
<evidence type="ECO:0000259" key="1">
    <source>
        <dbReference type="Pfam" id="PF01507"/>
    </source>
</evidence>
<dbReference type="KEGG" id="nur:ATY38_07670"/>
<protein>
    <submittedName>
        <fullName evidence="2">3'-phosphoadenosine 5'-phosphosulfate sulfotransferase (PAPS reductase)/FAD synthetase</fullName>
    </submittedName>
</protein>
<keyword evidence="3" id="KW-1185">Reference proteome</keyword>
<dbReference type="InterPro" id="IPR014729">
    <property type="entry name" value="Rossmann-like_a/b/a_fold"/>
</dbReference>
<name>A0A1H2GFB7_9PROT</name>
<dbReference type="RefSeq" id="WP_062558790.1">
    <property type="nucleotide sequence ID" value="NZ_CP013341.1"/>
</dbReference>
<dbReference type="Gene3D" id="3.40.50.620">
    <property type="entry name" value="HUPs"/>
    <property type="match status" value="1"/>
</dbReference>
<dbReference type="PANTHER" id="PTHR43196:SF2">
    <property type="entry name" value="PHOSPHOADENOSINE PHOSPHOSULFATE REDUCTASE"/>
    <property type="match status" value="1"/>
</dbReference>
<dbReference type="AlphaFoldDB" id="A0A1H2GFB7"/>